<name>A0A915BP11_PARUN</name>
<accession>A0A915BP11</accession>
<proteinExistence type="predicted"/>
<feature type="transmembrane region" description="Helical" evidence="1">
    <location>
        <begin position="13"/>
        <end position="33"/>
    </location>
</feature>
<dbReference type="CDD" id="cd00637">
    <property type="entry name" value="7tm_classA_rhodopsin-like"/>
    <property type="match status" value="1"/>
</dbReference>
<dbReference type="SUPFAM" id="SSF81321">
    <property type="entry name" value="Family A G protein-coupled receptor-like"/>
    <property type="match status" value="1"/>
</dbReference>
<evidence type="ECO:0000256" key="1">
    <source>
        <dbReference type="SAM" id="Phobius"/>
    </source>
</evidence>
<feature type="transmembrane region" description="Helical" evidence="1">
    <location>
        <begin position="240"/>
        <end position="265"/>
    </location>
</feature>
<keyword evidence="1" id="KW-0812">Transmembrane</keyword>
<keyword evidence="1" id="KW-0472">Membrane</keyword>
<dbReference type="WBParaSite" id="PgR049_g019_t01">
    <property type="protein sequence ID" value="PgR049_g019_t01"/>
    <property type="gene ID" value="PgR049_g019"/>
</dbReference>
<dbReference type="Gene3D" id="1.20.1070.10">
    <property type="entry name" value="Rhodopsin 7-helix transmembrane proteins"/>
    <property type="match status" value="1"/>
</dbReference>
<evidence type="ECO:0000313" key="2">
    <source>
        <dbReference type="Proteomes" id="UP000887569"/>
    </source>
</evidence>
<dbReference type="Proteomes" id="UP000887569">
    <property type="component" value="Unplaced"/>
</dbReference>
<feature type="transmembrane region" description="Helical" evidence="1">
    <location>
        <begin position="54"/>
        <end position="73"/>
    </location>
</feature>
<feature type="transmembrane region" description="Helical" evidence="1">
    <location>
        <begin position="124"/>
        <end position="144"/>
    </location>
</feature>
<feature type="transmembrane region" description="Helical" evidence="1">
    <location>
        <begin position="93"/>
        <end position="112"/>
    </location>
</feature>
<protein>
    <submittedName>
        <fullName evidence="3">G-protein coupled receptors family 1 profile domain-containing protein</fullName>
    </submittedName>
</protein>
<keyword evidence="2" id="KW-1185">Reference proteome</keyword>
<reference evidence="3" key="1">
    <citation type="submission" date="2022-11" db="UniProtKB">
        <authorList>
            <consortium name="WormBaseParasite"/>
        </authorList>
    </citation>
    <scope>IDENTIFICATION</scope>
</reference>
<dbReference type="PANTHER" id="PTHR22718">
    <property type="entry name" value="SERPENTINE RECEPTOR, CLASS X"/>
    <property type="match status" value="1"/>
</dbReference>
<evidence type="ECO:0000313" key="3">
    <source>
        <dbReference type="WBParaSite" id="PgR049_g019_t01"/>
    </source>
</evidence>
<sequence>MTMTNGHLSVEDVLAGLFLLLYGSIGLSINLLVSWPMCQMCNEIVGFRFLLSQVVIDILLLIQFGVWPGIVILSQEELVPQYYRWHLHLYLDFTWWSRVYHYAIIAWTRFAAIKWPNWFRCLSHTTCAFIYMVPWIAALIQSIIEHQFDWFKPLYYDPTLYGLTTDWKAYSQSGTGDYYAFCNIVSMILPFPFYGLAFYVLLRRNSRNLVHTTRIRQRSRQDFILTSAIVRRQYIIESRLLIPCVINTVIFVFGEIFVVLCTLYSGKWITWLMIVSFASNSFVNPIIYSTFSGAIRIRLMRMFHTLFDSNIFSKNCAYRSSCASSTFYQQQRSSGNIRGKEMNVLYTNSFTSMEEIRR</sequence>
<feature type="transmembrane region" description="Helical" evidence="1">
    <location>
        <begin position="178"/>
        <end position="202"/>
    </location>
</feature>
<feature type="transmembrane region" description="Helical" evidence="1">
    <location>
        <begin position="271"/>
        <end position="291"/>
    </location>
</feature>
<dbReference type="PANTHER" id="PTHR22718:SF11">
    <property type="entry name" value="7TM GPCR SERPENTINE RECEPTOR CLASS X (SRX) DOMAIN-CONTAINING PROTEIN"/>
    <property type="match status" value="1"/>
</dbReference>
<organism evidence="2 3">
    <name type="scientific">Parascaris univalens</name>
    <name type="common">Nematode worm</name>
    <dbReference type="NCBI Taxonomy" id="6257"/>
    <lineage>
        <taxon>Eukaryota</taxon>
        <taxon>Metazoa</taxon>
        <taxon>Ecdysozoa</taxon>
        <taxon>Nematoda</taxon>
        <taxon>Chromadorea</taxon>
        <taxon>Rhabditida</taxon>
        <taxon>Spirurina</taxon>
        <taxon>Ascaridomorpha</taxon>
        <taxon>Ascaridoidea</taxon>
        <taxon>Ascarididae</taxon>
        <taxon>Parascaris</taxon>
    </lineage>
</organism>
<keyword evidence="1" id="KW-1133">Transmembrane helix</keyword>
<dbReference type="AlphaFoldDB" id="A0A915BP11"/>